<dbReference type="PANTHER" id="PTHR35848:SF9">
    <property type="entry name" value="SLL1358 PROTEIN"/>
    <property type="match status" value="1"/>
</dbReference>
<dbReference type="InterPro" id="IPR011051">
    <property type="entry name" value="RmlC_Cupin_sf"/>
</dbReference>
<sequence>MAQDKGAKGDLERCFFSKARIEAMEERSHVHQFNEGAVRMTRTLGDLAGLEDMGLHIVRIEPGHETTEHHFHGQDEEFVMILSGRLLARIGEEECEAGPGDVLLFPKNGPAHSMKNIFEEDAVYLMGGTRAPIDVCTYPRLGRVMYRVDGEKSYVDAPHLKKV</sequence>
<feature type="domain" description="Cupin type-2" evidence="2">
    <location>
        <begin position="57"/>
        <end position="126"/>
    </location>
</feature>
<dbReference type="EMBL" id="BBIO01000020">
    <property type="protein sequence ID" value="GAK46538.1"/>
    <property type="molecule type" value="Genomic_DNA"/>
</dbReference>
<protein>
    <submittedName>
        <fullName evidence="3">Cupin 2 domain-containing protein</fullName>
    </submittedName>
</protein>
<dbReference type="InterPro" id="IPR051610">
    <property type="entry name" value="GPI/OXD"/>
</dbReference>
<organism evidence="3 4">
    <name type="scientific">Tepidicaulis marinus</name>
    <dbReference type="NCBI Taxonomy" id="1333998"/>
    <lineage>
        <taxon>Bacteria</taxon>
        <taxon>Pseudomonadati</taxon>
        <taxon>Pseudomonadota</taxon>
        <taxon>Alphaproteobacteria</taxon>
        <taxon>Hyphomicrobiales</taxon>
        <taxon>Parvibaculaceae</taxon>
        <taxon>Tepidicaulis</taxon>
    </lineage>
</organism>
<dbReference type="CDD" id="cd02224">
    <property type="entry name" value="cupin_SPO2919-like"/>
    <property type="match status" value="1"/>
</dbReference>
<proteinExistence type="predicted"/>
<dbReference type="Pfam" id="PF07883">
    <property type="entry name" value="Cupin_2"/>
    <property type="match status" value="1"/>
</dbReference>
<dbReference type="PANTHER" id="PTHR35848">
    <property type="entry name" value="OXALATE-BINDING PROTEIN"/>
    <property type="match status" value="1"/>
</dbReference>
<evidence type="ECO:0000256" key="1">
    <source>
        <dbReference type="ARBA" id="ARBA00022723"/>
    </source>
</evidence>
<dbReference type="Gene3D" id="2.60.120.10">
    <property type="entry name" value="Jelly Rolls"/>
    <property type="match status" value="1"/>
</dbReference>
<evidence type="ECO:0000313" key="4">
    <source>
        <dbReference type="Proteomes" id="UP000028702"/>
    </source>
</evidence>
<dbReference type="InterPro" id="IPR014710">
    <property type="entry name" value="RmlC-like_jellyroll"/>
</dbReference>
<dbReference type="STRING" id="1333998.M2A_3037"/>
<dbReference type="SUPFAM" id="SSF51182">
    <property type="entry name" value="RmlC-like cupins"/>
    <property type="match status" value="1"/>
</dbReference>
<evidence type="ECO:0000259" key="2">
    <source>
        <dbReference type="Pfam" id="PF07883"/>
    </source>
</evidence>
<keyword evidence="1" id="KW-0479">Metal-binding</keyword>
<dbReference type="Proteomes" id="UP000028702">
    <property type="component" value="Unassembled WGS sequence"/>
</dbReference>
<name>A0A081BES0_9HYPH</name>
<dbReference type="GO" id="GO:0046872">
    <property type="term" value="F:metal ion binding"/>
    <property type="evidence" value="ECO:0007669"/>
    <property type="project" value="UniProtKB-KW"/>
</dbReference>
<accession>A0A081BES0</accession>
<keyword evidence="4" id="KW-1185">Reference proteome</keyword>
<reference evidence="3 4" key="1">
    <citation type="submission" date="2014-07" db="EMBL/GenBank/DDBJ databases">
        <title>Tepidicaulis marinum gen. nov., sp. nov., a novel marine bacterium denitrifying nitrate to nitrous oxide strictly under microaerobic conditions.</title>
        <authorList>
            <person name="Takeuchi M."/>
            <person name="Yamagishi T."/>
            <person name="Kamagata Y."/>
            <person name="Oshima K."/>
            <person name="Hattori M."/>
            <person name="Katayama T."/>
            <person name="Hanada S."/>
            <person name="Tamaki H."/>
            <person name="Marumo K."/>
            <person name="Maeda H."/>
            <person name="Nedachi M."/>
            <person name="Iwasaki W."/>
            <person name="Suwa Y."/>
            <person name="Sakata S."/>
        </authorList>
    </citation>
    <scope>NUCLEOTIDE SEQUENCE [LARGE SCALE GENOMIC DNA]</scope>
    <source>
        <strain evidence="3 4">MA2</strain>
    </source>
</reference>
<gene>
    <name evidence="3" type="ORF">M2A_3037</name>
</gene>
<dbReference type="InterPro" id="IPR013096">
    <property type="entry name" value="Cupin_2"/>
</dbReference>
<dbReference type="RefSeq" id="WP_244444473.1">
    <property type="nucleotide sequence ID" value="NZ_BBIO01000020.1"/>
</dbReference>
<comment type="caution">
    <text evidence="3">The sequence shown here is derived from an EMBL/GenBank/DDBJ whole genome shotgun (WGS) entry which is preliminary data.</text>
</comment>
<dbReference type="eggNOG" id="COG3837">
    <property type="taxonomic scope" value="Bacteria"/>
</dbReference>
<dbReference type="AlphaFoldDB" id="A0A081BES0"/>
<evidence type="ECO:0000313" key="3">
    <source>
        <dbReference type="EMBL" id="GAK46538.1"/>
    </source>
</evidence>